<evidence type="ECO:0000313" key="3">
    <source>
        <dbReference type="Proteomes" id="UP000245946"/>
    </source>
</evidence>
<keyword evidence="3" id="KW-1185">Reference proteome</keyword>
<dbReference type="OrthoDB" id="2568950at2759"/>
<evidence type="ECO:0000313" key="2">
    <source>
        <dbReference type="EMBL" id="PWN95766.1"/>
    </source>
</evidence>
<feature type="signal peptide" evidence="1">
    <location>
        <begin position="1"/>
        <end position="19"/>
    </location>
</feature>
<accession>A0A316Z307</accession>
<keyword evidence="1" id="KW-0732">Signal</keyword>
<protein>
    <submittedName>
        <fullName evidence="2">Uncharacterized protein</fullName>
    </submittedName>
</protein>
<organism evidence="2 3">
    <name type="scientific">Tilletiopsis washingtonensis</name>
    <dbReference type="NCBI Taxonomy" id="58919"/>
    <lineage>
        <taxon>Eukaryota</taxon>
        <taxon>Fungi</taxon>
        <taxon>Dikarya</taxon>
        <taxon>Basidiomycota</taxon>
        <taxon>Ustilaginomycotina</taxon>
        <taxon>Exobasidiomycetes</taxon>
        <taxon>Entylomatales</taxon>
        <taxon>Entylomatales incertae sedis</taxon>
        <taxon>Tilletiopsis</taxon>
    </lineage>
</organism>
<feature type="chain" id="PRO_5016337773" evidence="1">
    <location>
        <begin position="20"/>
        <end position="107"/>
    </location>
</feature>
<name>A0A316Z307_9BASI</name>
<reference evidence="2 3" key="1">
    <citation type="journal article" date="2018" name="Mol. Biol. Evol.">
        <title>Broad Genomic Sampling Reveals a Smut Pathogenic Ancestry of the Fungal Clade Ustilaginomycotina.</title>
        <authorList>
            <person name="Kijpornyongpan T."/>
            <person name="Mondo S.J."/>
            <person name="Barry K."/>
            <person name="Sandor L."/>
            <person name="Lee J."/>
            <person name="Lipzen A."/>
            <person name="Pangilinan J."/>
            <person name="LaButti K."/>
            <person name="Hainaut M."/>
            <person name="Henrissat B."/>
            <person name="Grigoriev I.V."/>
            <person name="Spatafora J.W."/>
            <person name="Aime M.C."/>
        </authorList>
    </citation>
    <scope>NUCLEOTIDE SEQUENCE [LARGE SCALE GENOMIC DNA]</scope>
    <source>
        <strain evidence="2 3">MCA 4186</strain>
    </source>
</reference>
<dbReference type="Proteomes" id="UP000245946">
    <property type="component" value="Unassembled WGS sequence"/>
</dbReference>
<gene>
    <name evidence="2" type="ORF">FA09DRAFT_340712</name>
</gene>
<dbReference type="RefSeq" id="XP_025596045.1">
    <property type="nucleotide sequence ID" value="XM_025744348.1"/>
</dbReference>
<dbReference type="GeneID" id="37271892"/>
<sequence>MHFLASVVALFSALMLVSAIDERVLVKFNDSKGGVDYCKQWKCACVNYQPKDTSYEFAVSGAYCNPGDFQGRNPDSEAKVYCVFTNGKDTKTVNKHIAAATGGTLSS</sequence>
<dbReference type="AlphaFoldDB" id="A0A316Z307"/>
<evidence type="ECO:0000256" key="1">
    <source>
        <dbReference type="SAM" id="SignalP"/>
    </source>
</evidence>
<dbReference type="EMBL" id="KZ819302">
    <property type="protein sequence ID" value="PWN95766.1"/>
    <property type="molecule type" value="Genomic_DNA"/>
</dbReference>
<proteinExistence type="predicted"/>